<dbReference type="AlphaFoldDB" id="A0A642V4L4"/>
<gene>
    <name evidence="3" type="ORF">TRICI_003139</name>
</gene>
<dbReference type="Proteomes" id="UP000761534">
    <property type="component" value="Unassembled WGS sequence"/>
</dbReference>
<dbReference type="SMART" id="SM00360">
    <property type="entry name" value="RRM"/>
    <property type="match status" value="1"/>
</dbReference>
<feature type="region of interest" description="Disordered" evidence="1">
    <location>
        <begin position="246"/>
        <end position="289"/>
    </location>
</feature>
<dbReference type="VEuPathDB" id="FungiDB:TRICI_003139"/>
<dbReference type="GO" id="GO:0003723">
    <property type="term" value="F:RNA binding"/>
    <property type="evidence" value="ECO:0007669"/>
    <property type="project" value="InterPro"/>
</dbReference>
<evidence type="ECO:0000313" key="3">
    <source>
        <dbReference type="EMBL" id="KAA8913681.1"/>
    </source>
</evidence>
<accession>A0A642V4L4</accession>
<keyword evidence="4" id="KW-1185">Reference proteome</keyword>
<evidence type="ECO:0000259" key="2">
    <source>
        <dbReference type="SMART" id="SM00360"/>
    </source>
</evidence>
<organism evidence="3 4">
    <name type="scientific">Trichomonascus ciferrii</name>
    <dbReference type="NCBI Taxonomy" id="44093"/>
    <lineage>
        <taxon>Eukaryota</taxon>
        <taxon>Fungi</taxon>
        <taxon>Dikarya</taxon>
        <taxon>Ascomycota</taxon>
        <taxon>Saccharomycotina</taxon>
        <taxon>Dipodascomycetes</taxon>
        <taxon>Dipodascales</taxon>
        <taxon>Trichomonascaceae</taxon>
        <taxon>Trichomonascus</taxon>
        <taxon>Trichomonascus ciferrii complex</taxon>
    </lineage>
</organism>
<feature type="domain" description="RRM" evidence="2">
    <location>
        <begin position="167"/>
        <end position="238"/>
    </location>
</feature>
<dbReference type="OrthoDB" id="5374349at2759"/>
<sequence>MVDYKKKPWRRQGGGDSKPALAGNSLFNRIDKNRTNKKQSPKSKKLENNPLYRAINNKPRPASAQGIPRGPRGTKVYTKKDIEANDYNRASRDDTVRRNAEGKMSFKGSHSRNNNNNYHDGSKYRGKTNMTTTNTNDDNETPTKPKGQVGNRPKLEFSIKHAALPPIVQIKNLEPGTSAGDVRTILEYVGPVSDTRAQYEPDSGTVTAEVVFESKEHSFIAVDQFNGSVADGREITAGIIKIHHIPEGTDSPYPPAEAPSYQPPAYVSSWEGPPLYSDTVSRRSRPVRQ</sequence>
<evidence type="ECO:0000256" key="1">
    <source>
        <dbReference type="SAM" id="MobiDB-lite"/>
    </source>
</evidence>
<evidence type="ECO:0000313" key="4">
    <source>
        <dbReference type="Proteomes" id="UP000761534"/>
    </source>
</evidence>
<dbReference type="EMBL" id="SWFS01000222">
    <property type="protein sequence ID" value="KAA8913681.1"/>
    <property type="molecule type" value="Genomic_DNA"/>
</dbReference>
<feature type="region of interest" description="Disordered" evidence="1">
    <location>
        <begin position="1"/>
        <end position="151"/>
    </location>
</feature>
<dbReference type="Gene3D" id="3.30.70.330">
    <property type="match status" value="1"/>
</dbReference>
<feature type="compositionally biased region" description="Basic and acidic residues" evidence="1">
    <location>
        <begin position="89"/>
        <end position="101"/>
    </location>
</feature>
<reference evidence="3" key="1">
    <citation type="journal article" date="2019" name="G3 (Bethesda)">
        <title>Genome Assemblies of Two Rare Opportunistic Yeast Pathogens: Diutina rugosa (syn. Candida rugosa) and Trichomonascus ciferrii (syn. Candida ciferrii).</title>
        <authorList>
            <person name="Mixao V."/>
            <person name="Saus E."/>
            <person name="Hansen A.P."/>
            <person name="Lass-Florl C."/>
            <person name="Gabaldon T."/>
        </authorList>
    </citation>
    <scope>NUCLEOTIDE SEQUENCE</scope>
    <source>
        <strain evidence="3">CBS 4856</strain>
    </source>
</reference>
<dbReference type="InterPro" id="IPR012677">
    <property type="entry name" value="Nucleotide-bd_a/b_plait_sf"/>
</dbReference>
<comment type="caution">
    <text evidence="3">The sequence shown here is derived from an EMBL/GenBank/DDBJ whole genome shotgun (WGS) entry which is preliminary data.</text>
</comment>
<protein>
    <recommendedName>
        <fullName evidence="2">RRM domain-containing protein</fullName>
    </recommendedName>
</protein>
<dbReference type="InterPro" id="IPR035979">
    <property type="entry name" value="RBD_domain_sf"/>
</dbReference>
<dbReference type="InterPro" id="IPR000504">
    <property type="entry name" value="RRM_dom"/>
</dbReference>
<proteinExistence type="predicted"/>
<name>A0A642V4L4_9ASCO</name>
<dbReference type="SUPFAM" id="SSF54928">
    <property type="entry name" value="RNA-binding domain, RBD"/>
    <property type="match status" value="1"/>
</dbReference>